<dbReference type="Proteomes" id="UP000784294">
    <property type="component" value="Unassembled WGS sequence"/>
</dbReference>
<dbReference type="EMBL" id="CAAALY010257472">
    <property type="protein sequence ID" value="VEL38292.1"/>
    <property type="molecule type" value="Genomic_DNA"/>
</dbReference>
<accession>A0A448XJN2</accession>
<reference evidence="1" key="1">
    <citation type="submission" date="2018-11" db="EMBL/GenBank/DDBJ databases">
        <authorList>
            <consortium name="Pathogen Informatics"/>
        </authorList>
    </citation>
    <scope>NUCLEOTIDE SEQUENCE</scope>
</reference>
<evidence type="ECO:0000313" key="1">
    <source>
        <dbReference type="EMBL" id="VEL38292.1"/>
    </source>
</evidence>
<comment type="caution">
    <text evidence="1">The sequence shown here is derived from an EMBL/GenBank/DDBJ whole genome shotgun (WGS) entry which is preliminary data.</text>
</comment>
<evidence type="ECO:0000313" key="2">
    <source>
        <dbReference type="Proteomes" id="UP000784294"/>
    </source>
</evidence>
<name>A0A448XJN2_9PLAT</name>
<protein>
    <submittedName>
        <fullName evidence="1">Uncharacterized protein</fullName>
    </submittedName>
</protein>
<keyword evidence="2" id="KW-1185">Reference proteome</keyword>
<dbReference type="AlphaFoldDB" id="A0A448XJN2"/>
<sequence>MNAADDAGTSEAACHVAIAKLIVCMFNLEMDARRPTCGTESRWRVIGLWIRWARFVVSRCLRPPVDRTVGSDLDSASVVSEAGETESQKQLKNENPHFFGYRFRKTISHHQVLLCKRVVGRLGHLQTIFSLCPRQKYASIWPKISKISGEIRCSSPSSLNNRLLGTISKEDLCHESGWMPSSLDDSMLYEPETTAPPERPTQVEQVLVSRNVNQFALVLLRFCAFSPPQPTPAVAICEAGDLF</sequence>
<organism evidence="1 2">
    <name type="scientific">Protopolystoma xenopodis</name>
    <dbReference type="NCBI Taxonomy" id="117903"/>
    <lineage>
        <taxon>Eukaryota</taxon>
        <taxon>Metazoa</taxon>
        <taxon>Spiralia</taxon>
        <taxon>Lophotrochozoa</taxon>
        <taxon>Platyhelminthes</taxon>
        <taxon>Monogenea</taxon>
        <taxon>Polyopisthocotylea</taxon>
        <taxon>Polystomatidea</taxon>
        <taxon>Polystomatidae</taxon>
        <taxon>Protopolystoma</taxon>
    </lineage>
</organism>
<proteinExistence type="predicted"/>
<gene>
    <name evidence="1" type="ORF">PXEA_LOCUS31732</name>
</gene>